<dbReference type="EMBL" id="OX459969">
    <property type="protein sequence ID" value="CAI9173040.1"/>
    <property type="molecule type" value="Genomic_DNA"/>
</dbReference>
<accession>A0ABN8ZGL7</accession>
<proteinExistence type="predicted"/>
<evidence type="ECO:0000313" key="1">
    <source>
        <dbReference type="EMBL" id="CAI9173040.1"/>
    </source>
</evidence>
<dbReference type="Proteomes" id="UP001176941">
    <property type="component" value="Chromosome 33"/>
</dbReference>
<organism evidence="1 2">
    <name type="scientific">Rangifer tarandus platyrhynchus</name>
    <name type="common">Svalbard reindeer</name>
    <dbReference type="NCBI Taxonomy" id="3082113"/>
    <lineage>
        <taxon>Eukaryota</taxon>
        <taxon>Metazoa</taxon>
        <taxon>Chordata</taxon>
        <taxon>Craniata</taxon>
        <taxon>Vertebrata</taxon>
        <taxon>Euteleostomi</taxon>
        <taxon>Mammalia</taxon>
        <taxon>Eutheria</taxon>
        <taxon>Laurasiatheria</taxon>
        <taxon>Artiodactyla</taxon>
        <taxon>Ruminantia</taxon>
        <taxon>Pecora</taxon>
        <taxon>Cervidae</taxon>
        <taxon>Odocoileinae</taxon>
        <taxon>Rangifer</taxon>
    </lineage>
</organism>
<gene>
    <name evidence="1" type="ORF">MRATA1EN1_LOCUS22002</name>
</gene>
<evidence type="ECO:0000313" key="2">
    <source>
        <dbReference type="Proteomes" id="UP001176941"/>
    </source>
</evidence>
<reference evidence="1" key="1">
    <citation type="submission" date="2023-04" db="EMBL/GenBank/DDBJ databases">
        <authorList>
            <consortium name="ELIXIR-Norway"/>
        </authorList>
    </citation>
    <scope>NUCLEOTIDE SEQUENCE [LARGE SCALE GENOMIC DNA]</scope>
</reference>
<protein>
    <submittedName>
        <fullName evidence="1">Uncharacterized protein</fullName>
    </submittedName>
</protein>
<sequence>MPLLPRHEEVRGARAHEAVVPAAAVHCPPPVLVRRLQSYLNLRALRLLQRLEDAVGQVPALGAALEAMLAVLGPRAASPVPNTRSPPPLPPWAFSWPRCWGSLCGASTSSRMRLTWASWHLGARPERRAHGPARGPLPGRLHLSSSLSASLCPPTVSVSLFSLYASPSFSLWVLLVSLYDFPYLSCPCFPIAPVCLSECLSVFPSLVSSGPPGNLCICPPHLKEGTPVTLFASVLLSVVSWPGTCLLALWWKGSS</sequence>
<keyword evidence="2" id="KW-1185">Reference proteome</keyword>
<name>A0ABN8ZGL7_RANTA</name>